<dbReference type="SUPFAM" id="SSF54001">
    <property type="entry name" value="Cysteine proteinases"/>
    <property type="match status" value="1"/>
</dbReference>
<feature type="domain" description="Peptidase C1A papain C-terminal" evidence="1">
    <location>
        <begin position="19"/>
        <end position="232"/>
    </location>
</feature>
<evidence type="ECO:0000313" key="2">
    <source>
        <dbReference type="EMBL" id="KFK37782.1"/>
    </source>
</evidence>
<dbReference type="Pfam" id="PF00112">
    <property type="entry name" value="Peptidase_C1"/>
    <property type="match status" value="1"/>
</dbReference>
<sequence length="236" mass="26740">MAERDRAYQSFRNANPPLLSPVLDQGRTSLCWSIPPTRQLEALLRLYHPRFPQDGTLSVQELINLVPVVRPRDCGAISDLETATTYLLSPGLVFESLCRLTFVLNQRRQYRYPPQRWRATYTRVYDIDHDADGRGDMVEEMILQEFAVGPVSVAICALSSYFAWDGQGVFVPNHDDDMDRGDFHVVLVTGSGVNANGIPFLEIQESYGESCGVDDGFFRLAMGYSMFRMCIIMRVL</sequence>
<evidence type="ECO:0000313" key="3">
    <source>
        <dbReference type="Proteomes" id="UP000029120"/>
    </source>
</evidence>
<dbReference type="AlphaFoldDB" id="A0A087H6N0"/>
<proteinExistence type="predicted"/>
<keyword evidence="3" id="KW-1185">Reference proteome</keyword>
<dbReference type="GO" id="GO:0006508">
    <property type="term" value="P:proteolysis"/>
    <property type="evidence" value="ECO:0007669"/>
    <property type="project" value="InterPro"/>
</dbReference>
<dbReference type="GO" id="GO:0008234">
    <property type="term" value="F:cysteine-type peptidase activity"/>
    <property type="evidence" value="ECO:0007669"/>
    <property type="project" value="InterPro"/>
</dbReference>
<dbReference type="Gene3D" id="3.90.70.10">
    <property type="entry name" value="Cysteine proteinases"/>
    <property type="match status" value="1"/>
</dbReference>
<dbReference type="Proteomes" id="UP000029120">
    <property type="component" value="Chromosome 3"/>
</dbReference>
<dbReference type="InterPro" id="IPR000668">
    <property type="entry name" value="Peptidase_C1A_C"/>
</dbReference>
<dbReference type="InterPro" id="IPR038765">
    <property type="entry name" value="Papain-like_cys_pep_sf"/>
</dbReference>
<organism evidence="2 3">
    <name type="scientific">Arabis alpina</name>
    <name type="common">Alpine rock-cress</name>
    <dbReference type="NCBI Taxonomy" id="50452"/>
    <lineage>
        <taxon>Eukaryota</taxon>
        <taxon>Viridiplantae</taxon>
        <taxon>Streptophyta</taxon>
        <taxon>Embryophyta</taxon>
        <taxon>Tracheophyta</taxon>
        <taxon>Spermatophyta</taxon>
        <taxon>Magnoliopsida</taxon>
        <taxon>eudicotyledons</taxon>
        <taxon>Gunneridae</taxon>
        <taxon>Pentapetalae</taxon>
        <taxon>rosids</taxon>
        <taxon>malvids</taxon>
        <taxon>Brassicales</taxon>
        <taxon>Brassicaceae</taxon>
        <taxon>Arabideae</taxon>
        <taxon>Arabis</taxon>
    </lineage>
</organism>
<evidence type="ECO:0000259" key="1">
    <source>
        <dbReference type="Pfam" id="PF00112"/>
    </source>
</evidence>
<accession>A0A087H6N0</accession>
<name>A0A087H6N0_ARAAL</name>
<dbReference type="OrthoDB" id="1106996at2759"/>
<dbReference type="Gramene" id="KFK37782">
    <property type="protein sequence ID" value="KFK37782"/>
    <property type="gene ID" value="AALP_AA3G028600"/>
</dbReference>
<gene>
    <name evidence="2" type="ordered locus">AALP_Aa3g028600</name>
</gene>
<protein>
    <recommendedName>
        <fullName evidence="1">Peptidase C1A papain C-terminal domain-containing protein</fullName>
    </recommendedName>
</protein>
<reference evidence="3" key="1">
    <citation type="journal article" date="2015" name="Nat. Plants">
        <title>Genome expansion of Arabis alpina linked with retrotransposition and reduced symmetric DNA methylation.</title>
        <authorList>
            <person name="Willing E.M."/>
            <person name="Rawat V."/>
            <person name="Mandakova T."/>
            <person name="Maumus F."/>
            <person name="James G.V."/>
            <person name="Nordstroem K.J."/>
            <person name="Becker C."/>
            <person name="Warthmann N."/>
            <person name="Chica C."/>
            <person name="Szarzynska B."/>
            <person name="Zytnicki M."/>
            <person name="Albani M.C."/>
            <person name="Kiefer C."/>
            <person name="Bergonzi S."/>
            <person name="Castaings L."/>
            <person name="Mateos J.L."/>
            <person name="Berns M.C."/>
            <person name="Bujdoso N."/>
            <person name="Piofczyk T."/>
            <person name="de Lorenzo L."/>
            <person name="Barrero-Sicilia C."/>
            <person name="Mateos I."/>
            <person name="Piednoel M."/>
            <person name="Hagmann J."/>
            <person name="Chen-Min-Tao R."/>
            <person name="Iglesias-Fernandez R."/>
            <person name="Schuster S.C."/>
            <person name="Alonso-Blanco C."/>
            <person name="Roudier F."/>
            <person name="Carbonero P."/>
            <person name="Paz-Ares J."/>
            <person name="Davis S.J."/>
            <person name="Pecinka A."/>
            <person name="Quesneville H."/>
            <person name="Colot V."/>
            <person name="Lysak M.A."/>
            <person name="Weigel D."/>
            <person name="Coupland G."/>
            <person name="Schneeberger K."/>
        </authorList>
    </citation>
    <scope>NUCLEOTIDE SEQUENCE [LARGE SCALE GENOMIC DNA]</scope>
    <source>
        <strain evidence="3">cv. Pajares</strain>
    </source>
</reference>
<dbReference type="OMA" id="IMAICWA"/>
<dbReference type="EMBL" id="CM002871">
    <property type="protein sequence ID" value="KFK37782.1"/>
    <property type="molecule type" value="Genomic_DNA"/>
</dbReference>
<dbReference type="eggNOG" id="KOG1543">
    <property type="taxonomic scope" value="Eukaryota"/>
</dbReference>